<dbReference type="EMBL" id="UXUI01007381">
    <property type="protein sequence ID" value="VDD87300.1"/>
    <property type="molecule type" value="Genomic_DNA"/>
</dbReference>
<evidence type="ECO:0000256" key="9">
    <source>
        <dbReference type="ARBA" id="ARBA00023128"/>
    </source>
</evidence>
<evidence type="ECO:0000256" key="12">
    <source>
        <dbReference type="ARBA" id="ARBA00057306"/>
    </source>
</evidence>
<dbReference type="PANTHER" id="PTHR12427:SF1">
    <property type="entry name" value="ATP SYNTHASE SUBUNIT E, MITOCHONDRIAL"/>
    <property type="match status" value="1"/>
</dbReference>
<keyword evidence="6 15" id="KW-0999">Mitochondrion inner membrane</keyword>
<dbReference type="AlphaFoldDB" id="A0A0N4UYR7"/>
<evidence type="ECO:0000256" key="14">
    <source>
        <dbReference type="ARBA" id="ARBA00074682"/>
    </source>
</evidence>
<dbReference type="GO" id="GO:0045259">
    <property type="term" value="C:proton-transporting ATP synthase complex"/>
    <property type="evidence" value="ECO:0007669"/>
    <property type="project" value="UniProtKB-UniRule"/>
</dbReference>
<dbReference type="OrthoDB" id="9982108at2759"/>
<evidence type="ECO:0000256" key="2">
    <source>
        <dbReference type="ARBA" id="ARBA00007333"/>
    </source>
</evidence>
<comment type="similarity">
    <text evidence="2 15">Belongs to the ATPase e subunit family.</text>
</comment>
<evidence type="ECO:0000256" key="4">
    <source>
        <dbReference type="ARBA" id="ARBA00022547"/>
    </source>
</evidence>
<evidence type="ECO:0000313" key="16">
    <source>
        <dbReference type="EMBL" id="VDD87300.1"/>
    </source>
</evidence>
<evidence type="ECO:0000256" key="7">
    <source>
        <dbReference type="ARBA" id="ARBA00022990"/>
    </source>
</evidence>
<accession>A0A0N4UYR7</accession>
<evidence type="ECO:0000256" key="8">
    <source>
        <dbReference type="ARBA" id="ARBA00023065"/>
    </source>
</evidence>
<dbReference type="InterPro" id="IPR008386">
    <property type="entry name" value="ATP_synth_F0_esu_mt"/>
</dbReference>
<evidence type="ECO:0000313" key="17">
    <source>
        <dbReference type="Proteomes" id="UP000274131"/>
    </source>
</evidence>
<sequence length="107" mass="12457">MSQPYPRHPNTVILPPAYPVSPLIRFSRYVAFGLGIVWGIIRLRQISEYHADIREFEHWKKVEKKEHAEKVKHWTNKDETVTLIGYLGVPLEEGAVQFGMTDLIRSE</sequence>
<dbReference type="GO" id="GO:0005743">
    <property type="term" value="C:mitochondrial inner membrane"/>
    <property type="evidence" value="ECO:0007669"/>
    <property type="project" value="UniProtKB-SubCell"/>
</dbReference>
<evidence type="ECO:0000256" key="10">
    <source>
        <dbReference type="ARBA" id="ARBA00023136"/>
    </source>
</evidence>
<evidence type="ECO:0000256" key="11">
    <source>
        <dbReference type="ARBA" id="ARBA00023310"/>
    </source>
</evidence>
<keyword evidence="3 15" id="KW-0813">Transport</keyword>
<reference evidence="16 17" key="2">
    <citation type="submission" date="2018-10" db="EMBL/GenBank/DDBJ databases">
        <authorList>
            <consortium name="Pathogen Informatics"/>
        </authorList>
    </citation>
    <scope>NUCLEOTIDE SEQUENCE [LARGE SCALE GENOMIC DNA]</scope>
</reference>
<name>A0A0N4UYR7_ENTVE</name>
<reference evidence="18" key="1">
    <citation type="submission" date="2017-02" db="UniProtKB">
        <authorList>
            <consortium name="WormBaseParasite"/>
        </authorList>
    </citation>
    <scope>IDENTIFICATION</scope>
</reference>
<comment type="subunit">
    <text evidence="15">F-type ATPases have 2 components, CF(1) - the catalytic core - and CF(0) - the membrane proton channel. CF(1) and CF(0) have multiple subunits.</text>
</comment>
<evidence type="ECO:0000256" key="6">
    <source>
        <dbReference type="ARBA" id="ARBA00022792"/>
    </source>
</evidence>
<keyword evidence="8 15" id="KW-0406">Ion transport</keyword>
<comment type="function">
    <text evidence="12 15">Subunit e, of the mitochondrial membrane ATP synthase complex (F(1)F(0) ATP synthase or Complex V) that produces ATP from ADP in the presence of a proton gradient across the membrane which is generated by electron transport complexes of the respiratory chain. ATP synthase complex consist of a soluble F(1) head domain - the catalytic core - and a membrane F(1) domain - the membrane proton channel. These two domains are linked by a central stalk rotating inside the F(1) region and a stationary peripheral stalk. During catalysis, ATP synthesis in the catalytic domain of F(1) is coupled via a rotary mechanism of the central stalk subunits to proton translocation. In vivo, can only synthesize ATP although its ATP hydrolase activity can be activated artificially in vitro. Part of the complex F(0) domain.</text>
</comment>
<dbReference type="GO" id="GO:0015986">
    <property type="term" value="P:proton motive force-driven ATP synthesis"/>
    <property type="evidence" value="ECO:0007669"/>
    <property type="project" value="InterPro"/>
</dbReference>
<evidence type="ECO:0000256" key="15">
    <source>
        <dbReference type="RuleBase" id="RU367005"/>
    </source>
</evidence>
<dbReference type="Pfam" id="PF05680">
    <property type="entry name" value="ATP-synt_E"/>
    <property type="match status" value="1"/>
</dbReference>
<dbReference type="Proteomes" id="UP000274131">
    <property type="component" value="Unassembled WGS sequence"/>
</dbReference>
<keyword evidence="4 15" id="KW-0138">CF(0)</keyword>
<keyword evidence="7" id="KW-0007">Acetylation</keyword>
<evidence type="ECO:0000256" key="5">
    <source>
        <dbReference type="ARBA" id="ARBA00022781"/>
    </source>
</evidence>
<evidence type="ECO:0000256" key="1">
    <source>
        <dbReference type="ARBA" id="ARBA00004273"/>
    </source>
</evidence>
<evidence type="ECO:0000313" key="18">
    <source>
        <dbReference type="WBParaSite" id="EVEC_0000273501-mRNA-1"/>
    </source>
</evidence>
<evidence type="ECO:0000256" key="3">
    <source>
        <dbReference type="ARBA" id="ARBA00022448"/>
    </source>
</evidence>
<protein>
    <recommendedName>
        <fullName evidence="14 15">ATP synthase F(0) complex subunit e, mitochondrial</fullName>
    </recommendedName>
</protein>
<dbReference type="STRING" id="51028.A0A0N4UYR7"/>
<keyword evidence="5 15" id="KW-0375">Hydrogen ion transport</keyword>
<keyword evidence="10" id="KW-0472">Membrane</keyword>
<evidence type="ECO:0000256" key="13">
    <source>
        <dbReference type="ARBA" id="ARBA00064647"/>
    </source>
</evidence>
<keyword evidence="9 15" id="KW-0496">Mitochondrion</keyword>
<organism evidence="18">
    <name type="scientific">Enterobius vermicularis</name>
    <name type="common">Human pinworm</name>
    <dbReference type="NCBI Taxonomy" id="51028"/>
    <lineage>
        <taxon>Eukaryota</taxon>
        <taxon>Metazoa</taxon>
        <taxon>Ecdysozoa</taxon>
        <taxon>Nematoda</taxon>
        <taxon>Chromadorea</taxon>
        <taxon>Rhabditida</taxon>
        <taxon>Spirurina</taxon>
        <taxon>Oxyuridomorpha</taxon>
        <taxon>Oxyuroidea</taxon>
        <taxon>Oxyuridae</taxon>
        <taxon>Enterobius</taxon>
    </lineage>
</organism>
<keyword evidence="17" id="KW-1185">Reference proteome</keyword>
<dbReference type="WBParaSite" id="EVEC_0000273501-mRNA-1">
    <property type="protein sequence ID" value="EVEC_0000273501-mRNA-1"/>
    <property type="gene ID" value="EVEC_0000273501"/>
</dbReference>
<keyword evidence="11 15" id="KW-0066">ATP synthesis</keyword>
<dbReference type="PANTHER" id="PTHR12427">
    <property type="entry name" value="ATP SYNTHASE E CHAIN, MITOCHONDRIAL"/>
    <property type="match status" value="1"/>
</dbReference>
<comment type="subunit">
    <text evidence="13">Component of the ATP synthase complex composed at least of ATP5F1A/subunit alpha, ATP5F1B/subunit beta, ATP5MC1/subunit c (homooctomer), MT-ATP6/subunit a, MT-ATP8/subunit 8, ATP5ME/subunit e, ATP5MF/subunit f, ATP5MG/subunit g, ATP5MK/subunit k, ATP5MJ/subunit j, ATP5F1C/subunit gamma, ATP5F1D/subunit delta, ATP5F1E/subunit epsilon, ATP5PF/subunit F6, ATP5PB/subunit b, ATP5PD/subunit d, ATP5PO/subunit OSCP. ATP synthase complex consists of a soluble F(1) head domain (subunits alpha(3) and beta(3)) - the catalytic core - and a membrane F(0) domain - the membrane proton channel (subunits c, a, 8, e, f, g, k and j). These two domains are linked by a central stalk (subunits gamma, delta, and epsilon) rotating inside the F1 region and a stationary peripheral stalk (subunits F6, b, d, and OSCP).</text>
</comment>
<dbReference type="GO" id="GO:0015078">
    <property type="term" value="F:proton transmembrane transporter activity"/>
    <property type="evidence" value="ECO:0007669"/>
    <property type="project" value="InterPro"/>
</dbReference>
<proteinExistence type="inferred from homology"/>
<gene>
    <name evidence="16" type="ORF">EVEC_LOCUS2443</name>
</gene>
<comment type="subcellular location">
    <subcellularLocation>
        <location evidence="1 15">Mitochondrion inner membrane</location>
    </subcellularLocation>
</comment>